<comment type="caution">
    <text evidence="16">The sequence shown here is derived from an EMBL/GenBank/DDBJ whole genome shotgun (WGS) entry which is preliminary data.</text>
</comment>
<evidence type="ECO:0000256" key="1">
    <source>
        <dbReference type="ARBA" id="ARBA00000085"/>
    </source>
</evidence>
<dbReference type="Pfam" id="PF07695">
    <property type="entry name" value="7TMR-DISM_7TM"/>
    <property type="match status" value="1"/>
</dbReference>
<evidence type="ECO:0000313" key="17">
    <source>
        <dbReference type="Proteomes" id="UP000240608"/>
    </source>
</evidence>
<dbReference type="EC" id="2.7.13.3" evidence="3"/>
<dbReference type="InterPro" id="IPR005467">
    <property type="entry name" value="His_kinase_dom"/>
</dbReference>
<dbReference type="EMBL" id="PYVU01000042">
    <property type="protein sequence ID" value="PTB96631.1"/>
    <property type="molecule type" value="Genomic_DNA"/>
</dbReference>
<keyword evidence="5" id="KW-0597">Phosphoprotein</keyword>
<feature type="chain" id="PRO_5015768097" description="histidine kinase" evidence="14">
    <location>
        <begin position="22"/>
        <end position="667"/>
    </location>
</feature>
<feature type="transmembrane region" description="Helical" evidence="13">
    <location>
        <begin position="288"/>
        <end position="306"/>
    </location>
</feature>
<keyword evidence="10" id="KW-0902">Two-component regulatory system</keyword>
<feature type="transmembrane region" description="Helical" evidence="13">
    <location>
        <begin position="369"/>
        <end position="388"/>
    </location>
</feature>
<dbReference type="InterPro" id="IPR011623">
    <property type="entry name" value="7TMR_DISM_rcpt_extracell_dom1"/>
</dbReference>
<dbReference type="Proteomes" id="UP000240608">
    <property type="component" value="Unassembled WGS sequence"/>
</dbReference>
<dbReference type="GO" id="GO:0005524">
    <property type="term" value="F:ATP binding"/>
    <property type="evidence" value="ECO:0007669"/>
    <property type="project" value="UniProtKB-KW"/>
</dbReference>
<keyword evidence="13" id="KW-0812">Transmembrane</keyword>
<gene>
    <name evidence="16" type="ORF">C9994_06450</name>
</gene>
<dbReference type="SUPFAM" id="SSF49785">
    <property type="entry name" value="Galactose-binding domain-like"/>
    <property type="match status" value="1"/>
</dbReference>
<evidence type="ECO:0000256" key="7">
    <source>
        <dbReference type="ARBA" id="ARBA00022741"/>
    </source>
</evidence>
<reference evidence="16 17" key="1">
    <citation type="submission" date="2018-03" db="EMBL/GenBank/DDBJ databases">
        <title>Cross-interface Injection: A General Nanoliter Liquid Handling Method Applied to Single Cells Genome Amplification Automated Nanoliter Liquid Handling Applied to Single Cell Multiple Displacement Amplification.</title>
        <authorList>
            <person name="Yun J."/>
            <person name="Xu P."/>
            <person name="Xu J."/>
            <person name="Dai X."/>
            <person name="Wang Y."/>
            <person name="Zheng X."/>
            <person name="Cao C."/>
            <person name="Yi Q."/>
            <person name="Zhu Y."/>
            <person name="Wang L."/>
            <person name="Dong Z."/>
            <person name="Huang Y."/>
            <person name="Huang L."/>
            <person name="Du W."/>
        </authorList>
    </citation>
    <scope>NUCLEOTIDE SEQUENCE [LARGE SCALE GENOMIC DNA]</scope>
    <source>
        <strain evidence="16 17">Z-D1-2</strain>
    </source>
</reference>
<keyword evidence="14" id="KW-0732">Signal</keyword>
<dbReference type="GO" id="GO:0005886">
    <property type="term" value="C:plasma membrane"/>
    <property type="evidence" value="ECO:0007669"/>
    <property type="project" value="UniProtKB-SubCell"/>
</dbReference>
<evidence type="ECO:0000256" key="3">
    <source>
        <dbReference type="ARBA" id="ARBA00012438"/>
    </source>
</evidence>
<dbReference type="SUPFAM" id="SSF47384">
    <property type="entry name" value="Homodimeric domain of signal transducing histidine kinase"/>
    <property type="match status" value="1"/>
</dbReference>
<dbReference type="Pfam" id="PF00512">
    <property type="entry name" value="HisKA"/>
    <property type="match status" value="1"/>
</dbReference>
<evidence type="ECO:0000256" key="8">
    <source>
        <dbReference type="ARBA" id="ARBA00022777"/>
    </source>
</evidence>
<comment type="catalytic activity">
    <reaction evidence="1">
        <text>ATP + protein L-histidine = ADP + protein N-phospho-L-histidine.</text>
        <dbReference type="EC" id="2.7.13.3"/>
    </reaction>
</comment>
<dbReference type="Gene3D" id="3.30.565.10">
    <property type="entry name" value="Histidine kinase-like ATPase, C-terminal domain"/>
    <property type="match status" value="1"/>
</dbReference>
<feature type="signal peptide" evidence="14">
    <location>
        <begin position="1"/>
        <end position="21"/>
    </location>
</feature>
<dbReference type="PANTHER" id="PTHR43711">
    <property type="entry name" value="TWO-COMPONENT HISTIDINE KINASE"/>
    <property type="match status" value="1"/>
</dbReference>
<feature type="transmembrane region" description="Helical" evidence="13">
    <location>
        <begin position="256"/>
        <end position="276"/>
    </location>
</feature>
<dbReference type="InterPro" id="IPR036097">
    <property type="entry name" value="HisK_dim/P_sf"/>
</dbReference>
<keyword evidence="7" id="KW-0547">Nucleotide-binding</keyword>
<comment type="subcellular location">
    <subcellularLocation>
        <location evidence="2">Cell membrane</location>
    </subcellularLocation>
</comment>
<feature type="coiled-coil region" evidence="12">
    <location>
        <begin position="394"/>
        <end position="442"/>
    </location>
</feature>
<dbReference type="SUPFAM" id="SSF55874">
    <property type="entry name" value="ATPase domain of HSP90 chaperone/DNA topoisomerase II/histidine kinase"/>
    <property type="match status" value="1"/>
</dbReference>
<dbReference type="GO" id="GO:0000155">
    <property type="term" value="F:phosphorelay sensor kinase activity"/>
    <property type="evidence" value="ECO:0007669"/>
    <property type="project" value="InterPro"/>
</dbReference>
<dbReference type="InterPro" id="IPR050736">
    <property type="entry name" value="Sensor_HK_Regulatory"/>
</dbReference>
<evidence type="ECO:0000313" key="16">
    <source>
        <dbReference type="EMBL" id="PTB96631.1"/>
    </source>
</evidence>
<dbReference type="InterPro" id="IPR004358">
    <property type="entry name" value="Sig_transdc_His_kin-like_C"/>
</dbReference>
<feature type="transmembrane region" description="Helical" evidence="13">
    <location>
        <begin position="219"/>
        <end position="236"/>
    </location>
</feature>
<organism evidence="16 17">
    <name type="scientific">Marivirga lumbricoides</name>
    <dbReference type="NCBI Taxonomy" id="1046115"/>
    <lineage>
        <taxon>Bacteria</taxon>
        <taxon>Pseudomonadati</taxon>
        <taxon>Bacteroidota</taxon>
        <taxon>Cytophagia</taxon>
        <taxon>Cytophagales</taxon>
        <taxon>Marivirgaceae</taxon>
        <taxon>Marivirga</taxon>
    </lineage>
</organism>
<dbReference type="InterPro" id="IPR003594">
    <property type="entry name" value="HATPase_dom"/>
</dbReference>
<accession>A0A2T4DS14</accession>
<keyword evidence="8" id="KW-0418">Kinase</keyword>
<keyword evidence="13" id="KW-1133">Transmembrane helix</keyword>
<dbReference type="CDD" id="cd00075">
    <property type="entry name" value="HATPase"/>
    <property type="match status" value="1"/>
</dbReference>
<dbReference type="PRINTS" id="PR00344">
    <property type="entry name" value="BCTRLSENSOR"/>
</dbReference>
<evidence type="ECO:0000256" key="10">
    <source>
        <dbReference type="ARBA" id="ARBA00023012"/>
    </source>
</evidence>
<dbReference type="Pfam" id="PF02518">
    <property type="entry name" value="HATPase_c"/>
    <property type="match status" value="1"/>
</dbReference>
<dbReference type="SMART" id="SM00387">
    <property type="entry name" value="HATPase_c"/>
    <property type="match status" value="1"/>
</dbReference>
<dbReference type="PANTHER" id="PTHR43711:SF1">
    <property type="entry name" value="HISTIDINE KINASE 1"/>
    <property type="match status" value="1"/>
</dbReference>
<keyword evidence="4" id="KW-1003">Cell membrane</keyword>
<dbReference type="CDD" id="cd00082">
    <property type="entry name" value="HisKA"/>
    <property type="match status" value="1"/>
</dbReference>
<feature type="transmembrane region" description="Helical" evidence="13">
    <location>
        <begin position="341"/>
        <end position="363"/>
    </location>
</feature>
<evidence type="ECO:0000256" key="6">
    <source>
        <dbReference type="ARBA" id="ARBA00022679"/>
    </source>
</evidence>
<feature type="domain" description="Histidine kinase" evidence="15">
    <location>
        <begin position="449"/>
        <end position="665"/>
    </location>
</feature>
<dbReference type="Gene3D" id="1.10.287.130">
    <property type="match status" value="1"/>
</dbReference>
<keyword evidence="12" id="KW-0175">Coiled coil</keyword>
<dbReference type="AlphaFoldDB" id="A0A2T4DS14"/>
<evidence type="ECO:0000256" key="14">
    <source>
        <dbReference type="SAM" id="SignalP"/>
    </source>
</evidence>
<name>A0A2T4DS14_9BACT</name>
<dbReference type="FunFam" id="3.30.565.10:FF:000023">
    <property type="entry name" value="PAS domain-containing sensor histidine kinase"/>
    <property type="match status" value="1"/>
</dbReference>
<keyword evidence="11 13" id="KW-0472">Membrane</keyword>
<dbReference type="InterPro" id="IPR008979">
    <property type="entry name" value="Galactose-bd-like_sf"/>
</dbReference>
<dbReference type="SMART" id="SM00388">
    <property type="entry name" value="HisKA"/>
    <property type="match status" value="1"/>
</dbReference>
<evidence type="ECO:0000256" key="9">
    <source>
        <dbReference type="ARBA" id="ARBA00022840"/>
    </source>
</evidence>
<proteinExistence type="predicted"/>
<evidence type="ECO:0000256" key="13">
    <source>
        <dbReference type="SAM" id="Phobius"/>
    </source>
</evidence>
<feature type="transmembrane region" description="Helical" evidence="13">
    <location>
        <begin position="312"/>
        <end position="329"/>
    </location>
</feature>
<feature type="transmembrane region" description="Helical" evidence="13">
    <location>
        <begin position="190"/>
        <end position="212"/>
    </location>
</feature>
<dbReference type="InterPro" id="IPR036890">
    <property type="entry name" value="HATPase_C_sf"/>
</dbReference>
<evidence type="ECO:0000256" key="11">
    <source>
        <dbReference type="ARBA" id="ARBA00023136"/>
    </source>
</evidence>
<evidence type="ECO:0000256" key="4">
    <source>
        <dbReference type="ARBA" id="ARBA00022475"/>
    </source>
</evidence>
<dbReference type="PROSITE" id="PS50109">
    <property type="entry name" value="HIS_KIN"/>
    <property type="match status" value="1"/>
</dbReference>
<evidence type="ECO:0000256" key="2">
    <source>
        <dbReference type="ARBA" id="ARBA00004236"/>
    </source>
</evidence>
<evidence type="ECO:0000259" key="15">
    <source>
        <dbReference type="PROSITE" id="PS50109"/>
    </source>
</evidence>
<evidence type="ECO:0000256" key="5">
    <source>
        <dbReference type="ARBA" id="ARBA00022553"/>
    </source>
</evidence>
<dbReference type="InterPro" id="IPR003661">
    <property type="entry name" value="HisK_dim/P_dom"/>
</dbReference>
<protein>
    <recommendedName>
        <fullName evidence="3">histidine kinase</fullName>
        <ecNumber evidence="3">2.7.13.3</ecNumber>
    </recommendedName>
</protein>
<sequence length="667" mass="75775">MYQVKALFLFFFLCCFSTVVAQPFVIDLRGKDLVNHPERLSNQWQMKFGELLSAEEMQAITDKNFQKVPGFWNSDAYDGEKLPGTGYATYYIKVLVDKDGPQLAINPSITSTAYKLFINGIVFGEIGKVGVSKEEAEPNYIKKIYKLPENTEELDIVLHVSNFHYRKGGMGRAPIIGSYEALIDNRSKKIAVLFFLMGSIFFMGLYHVGISLFHRRDKLAIYFSLVCFLTILRSLSVDEYLLIEYLKFPWWLSTKVELVSFFLILGFTIQFIYHMFPSFIPKFFTTLPYYLAVGASIVTAILPMLYSSYLVPVMQITTFLTGVGLLFFIAKESLKGDKEVLIALIGFIFLFGVSAVEIMVHRLQLVGDLVFAFGIFIYLFSHVVIMGLRFNTTFEKNEELGEALQSANKELEAKVLARTKQLDIKNKELIKGNEELKRTNEEKNGLIHIVAHDLKSPLSNNIGLIQLMRMDKDVSAEQLIYLNHLEKSNNQGMSLINDLLVLYNLETQKEINIKPIEVQPYFSEVLKKYTGMASQKQIELREKIDTEEGAFYTDKSLLNRILDNLISNAIKFSHPNTSVTVKASLKNNKLKISVADKGTGILEEEQHKIFKKFQKMSNKPTGNESSSGLGLSIVKELVERLEGEVSFRSYPGKGSTFYVDLPNLKNS</sequence>
<evidence type="ECO:0000256" key="12">
    <source>
        <dbReference type="SAM" id="Coils"/>
    </source>
</evidence>
<keyword evidence="9" id="KW-0067">ATP-binding</keyword>
<keyword evidence="6" id="KW-0808">Transferase</keyword>